<evidence type="ECO:0000313" key="2">
    <source>
        <dbReference type="Proteomes" id="UP001165378"/>
    </source>
</evidence>
<dbReference type="InterPro" id="IPR029063">
    <property type="entry name" value="SAM-dependent_MTases_sf"/>
</dbReference>
<dbReference type="GO" id="GO:0032259">
    <property type="term" value="P:methylation"/>
    <property type="evidence" value="ECO:0007669"/>
    <property type="project" value="UniProtKB-KW"/>
</dbReference>
<reference evidence="1" key="1">
    <citation type="submission" date="2022-01" db="EMBL/GenBank/DDBJ databases">
        <title>Genome-Based Taxonomic Classification of the Phylum Actinobacteria.</title>
        <authorList>
            <person name="Gao Y."/>
        </authorList>
    </citation>
    <scope>NUCLEOTIDE SEQUENCE</scope>
    <source>
        <strain evidence="1">KLBMP 8922</strain>
    </source>
</reference>
<dbReference type="AlphaFoldDB" id="A0AA41Q3N8"/>
<sequence length="617" mass="66541">MSFGFTPFPWLALIVLLVLFFGSLKSRGRLRRLPVLSVSAAPADGDSSEFRAVTAVGVRLEAELVGAAAAYARREGLLVLDLVPGDMPVEPLMDLLHDVDPVAFRTDPVAAGRGAGHALLVHESVLARAEVDRLEGLSTVELIAMTAKLKRYAARGTGHAVAPGLAAIAPDPRMVKARMRALGAPPAAVLAGYVGEAGAFAGATYTTPFWGLLALATWWLQPYAVLTGQTAVRPRGAHFSTLLRPFLAVWRWVRAVSGPAAPPAMDKAELAVKRAGYAEAVAGGIEHFFEERRDDCPWCGSGDLRVRVRLRDRLQAKPGRFSLEQCRTCGHIFQNPRLSLAGLDYYYRDFYDGYGARGAEAMFATMRRQYNGRTTLVKRHASPGRWLDVGTGHAHMCLIGKSALPDTVFDGLDLGAGVEEAARRGWVDHAYVGQFPDHADTLAGAYDVVSMNHYLEHARDPFAELDAAAKVVQPGGHLLVEIPDPECWYARLLGRHWHPWFQPQHQHFIPVGNLSDALAARGFTVVEVERGPSHQGGLLTAALTHVATGLAPDPQAPWRPRPAGVLGRTRRVGVIVLLIPAYIAAAVLDAVGGKVAGRFGRAGGSDAYRLLARKDPG</sequence>
<keyword evidence="1" id="KW-0808">Transferase</keyword>
<keyword evidence="2" id="KW-1185">Reference proteome</keyword>
<gene>
    <name evidence="1" type="ORF">LZ495_27615</name>
</gene>
<dbReference type="Pfam" id="PF13489">
    <property type="entry name" value="Methyltransf_23"/>
    <property type="match status" value="1"/>
</dbReference>
<dbReference type="SUPFAM" id="SSF53335">
    <property type="entry name" value="S-adenosyl-L-methionine-dependent methyltransferases"/>
    <property type="match status" value="1"/>
</dbReference>
<dbReference type="RefSeq" id="WP_235055624.1">
    <property type="nucleotide sequence ID" value="NZ_JAKFHA010000019.1"/>
</dbReference>
<keyword evidence="1" id="KW-0489">Methyltransferase</keyword>
<dbReference type="Proteomes" id="UP001165378">
    <property type="component" value="Unassembled WGS sequence"/>
</dbReference>
<protein>
    <submittedName>
        <fullName evidence="1">Class I SAM-dependent methyltransferase</fullName>
    </submittedName>
</protein>
<evidence type="ECO:0000313" key="1">
    <source>
        <dbReference type="EMBL" id="MCF2530958.1"/>
    </source>
</evidence>
<organism evidence="1 2">
    <name type="scientific">Yinghuangia soli</name>
    <dbReference type="NCBI Taxonomy" id="2908204"/>
    <lineage>
        <taxon>Bacteria</taxon>
        <taxon>Bacillati</taxon>
        <taxon>Actinomycetota</taxon>
        <taxon>Actinomycetes</taxon>
        <taxon>Kitasatosporales</taxon>
        <taxon>Streptomycetaceae</taxon>
        <taxon>Yinghuangia</taxon>
    </lineage>
</organism>
<dbReference type="GO" id="GO:0008168">
    <property type="term" value="F:methyltransferase activity"/>
    <property type="evidence" value="ECO:0007669"/>
    <property type="project" value="UniProtKB-KW"/>
</dbReference>
<comment type="caution">
    <text evidence="1">The sequence shown here is derived from an EMBL/GenBank/DDBJ whole genome shotgun (WGS) entry which is preliminary data.</text>
</comment>
<dbReference type="Gene3D" id="3.40.50.150">
    <property type="entry name" value="Vaccinia Virus protein VP39"/>
    <property type="match status" value="1"/>
</dbReference>
<dbReference type="EMBL" id="JAKFHA010000019">
    <property type="protein sequence ID" value="MCF2530958.1"/>
    <property type="molecule type" value="Genomic_DNA"/>
</dbReference>
<name>A0AA41Q3N8_9ACTN</name>
<proteinExistence type="predicted"/>
<accession>A0AA41Q3N8</accession>